<proteinExistence type="predicted"/>
<keyword evidence="2" id="KW-1185">Reference proteome</keyword>
<dbReference type="OrthoDB" id="9792261at2"/>
<dbReference type="InterPro" id="IPR036237">
    <property type="entry name" value="Xyl_isomerase-like_sf"/>
</dbReference>
<gene>
    <name evidence="1" type="ORF">F8A88_06320</name>
</gene>
<dbReference type="RefSeq" id="WP_151150299.1">
    <property type="nucleotide sequence ID" value="NZ_WAIE01000002.1"/>
</dbReference>
<dbReference type="Proteomes" id="UP000438699">
    <property type="component" value="Unassembled WGS sequence"/>
</dbReference>
<name>A0A6N6N3C9_9BACT</name>
<sequence>MKKQATNTLRSLNPATRKALGRLKQAPFSVAAPSFVVPDTVCGNARLLAPHFSEIALLLFEARACLDYDETDLAPDLAGLDVDWHVHLPLDLNWGHGGTVGLDSGWKPIAGLLEKVDYLSPRAYVLHPPVSPDLLAPLAARFRDAGVAPGLILLENVHETDLANHWEAAQDAGFRICLDLGHMLHHGQQHLLRLPNIWHNVDMLHIYAPGQGERHESLARLDEQGREMLGHWLQCWETHAVHGTRRCMTLEIFNETKLLESAGLLADWLEQWKVST</sequence>
<evidence type="ECO:0000313" key="1">
    <source>
        <dbReference type="EMBL" id="KAB1442077.1"/>
    </source>
</evidence>
<dbReference type="Gene3D" id="3.20.20.150">
    <property type="entry name" value="Divalent-metal-dependent TIM barrel enzymes"/>
    <property type="match status" value="1"/>
</dbReference>
<dbReference type="EMBL" id="WAIE01000002">
    <property type="protein sequence ID" value="KAB1442077.1"/>
    <property type="molecule type" value="Genomic_DNA"/>
</dbReference>
<dbReference type="AlphaFoldDB" id="A0A6N6N3C9"/>
<protein>
    <recommendedName>
        <fullName evidence="3">Sugar phosphate isomerase/epimerase</fullName>
    </recommendedName>
</protein>
<dbReference type="SUPFAM" id="SSF51658">
    <property type="entry name" value="Xylose isomerase-like"/>
    <property type="match status" value="1"/>
</dbReference>
<accession>A0A6N6N3C9</accession>
<evidence type="ECO:0000313" key="2">
    <source>
        <dbReference type="Proteomes" id="UP000438699"/>
    </source>
</evidence>
<organism evidence="1 2">
    <name type="scientific">Pseudodesulfovibrio senegalensis</name>
    <dbReference type="NCBI Taxonomy" id="1721087"/>
    <lineage>
        <taxon>Bacteria</taxon>
        <taxon>Pseudomonadati</taxon>
        <taxon>Thermodesulfobacteriota</taxon>
        <taxon>Desulfovibrionia</taxon>
        <taxon>Desulfovibrionales</taxon>
        <taxon>Desulfovibrionaceae</taxon>
    </lineage>
</organism>
<dbReference type="NCBIfam" id="NF041277">
    <property type="entry name" value="coba_remo_CbiR"/>
    <property type="match status" value="1"/>
</dbReference>
<comment type="caution">
    <text evidence="1">The sequence shown here is derived from an EMBL/GenBank/DDBJ whole genome shotgun (WGS) entry which is preliminary data.</text>
</comment>
<evidence type="ECO:0008006" key="3">
    <source>
        <dbReference type="Google" id="ProtNLM"/>
    </source>
</evidence>
<reference evidence="1 2" key="1">
    <citation type="journal article" date="2017" name="Int. J. Syst. Evol. Microbiol.">
        <title>Desulfovibrio senegalensis sp. nov., a mesophilic sulfate reducer isolated from marine sediment.</title>
        <authorList>
            <person name="Thioye A."/>
            <person name="Gam Z.B.A."/>
            <person name="Mbengue M."/>
            <person name="Cayol J.L."/>
            <person name="Joseph-Bartoli M."/>
            <person name="Toure-Kane C."/>
            <person name="Labat M."/>
        </authorList>
    </citation>
    <scope>NUCLEOTIDE SEQUENCE [LARGE SCALE GENOMIC DNA]</scope>
    <source>
        <strain evidence="1 2">DSM 101509</strain>
    </source>
</reference>